<dbReference type="RefSeq" id="WP_228350954.1">
    <property type="nucleotide sequence ID" value="NZ_JADRCR010000007.1"/>
</dbReference>
<dbReference type="Gene3D" id="3.80.10.10">
    <property type="entry name" value="Ribonuclease Inhibitor"/>
    <property type="match status" value="1"/>
</dbReference>
<sequence>MKKFFTLLDRRNIPYTLSDNGVEIKGCLDLEGDDISALPDNLTVGGWLRLSGTQITALPDNLTVGGWLDLSGTQITALPDNLTVGGSLDLSGTQITALPDNLTVGGWLRLSGTQITALPDNLTVGGWLCLSGTQITALPDNLTVGGSLDLSGTQITALPDNFSCDSLYLDVKRINNISYRENCRYCSRTIFAAWTGKEFRIAAGCFFGTLNEFENAVDRKYTGSAAKAYKQAGRDCVAELTVKLNPSV</sequence>
<dbReference type="InterPro" id="IPR050216">
    <property type="entry name" value="LRR_domain-containing"/>
</dbReference>
<dbReference type="InterPro" id="IPR032675">
    <property type="entry name" value="LRR_dom_sf"/>
</dbReference>
<evidence type="ECO:0000256" key="1">
    <source>
        <dbReference type="ARBA" id="ARBA00022614"/>
    </source>
</evidence>
<proteinExistence type="predicted"/>
<accession>A0ABS1ISD2</accession>
<organism evidence="3 4">
    <name type="scientific">Limnobaculum allomyrinae</name>
    <dbReference type="NCBI Taxonomy" id="2791986"/>
    <lineage>
        <taxon>Bacteria</taxon>
        <taxon>Pseudomonadati</taxon>
        <taxon>Pseudomonadota</taxon>
        <taxon>Gammaproteobacteria</taxon>
        <taxon>Enterobacterales</taxon>
        <taxon>Budviciaceae</taxon>
        <taxon>Limnobaculum</taxon>
    </lineage>
</organism>
<evidence type="ECO:0008006" key="5">
    <source>
        <dbReference type="Google" id="ProtNLM"/>
    </source>
</evidence>
<dbReference type="PANTHER" id="PTHR48051">
    <property type="match status" value="1"/>
</dbReference>
<comment type="caution">
    <text evidence="3">The sequence shown here is derived from an EMBL/GenBank/DDBJ whole genome shotgun (WGS) entry which is preliminary data.</text>
</comment>
<dbReference type="SUPFAM" id="SSF52058">
    <property type="entry name" value="L domain-like"/>
    <property type="match status" value="1"/>
</dbReference>
<dbReference type="EMBL" id="JADRCR010000007">
    <property type="protein sequence ID" value="MBK5144678.1"/>
    <property type="molecule type" value="Genomic_DNA"/>
</dbReference>
<protein>
    <recommendedName>
        <fullName evidence="5">Leucine-rich repeat domain-containing protein</fullName>
    </recommendedName>
</protein>
<dbReference type="PANTHER" id="PTHR48051:SF46">
    <property type="entry name" value="LEUCINE RICH REPEAT-CONTAINING DOMAIN PROTEIN"/>
    <property type="match status" value="1"/>
</dbReference>
<dbReference type="Proteomes" id="UP001296921">
    <property type="component" value="Unassembled WGS sequence"/>
</dbReference>
<evidence type="ECO:0000313" key="3">
    <source>
        <dbReference type="EMBL" id="MBK5144678.1"/>
    </source>
</evidence>
<keyword evidence="1" id="KW-0433">Leucine-rich repeat</keyword>
<keyword evidence="4" id="KW-1185">Reference proteome</keyword>
<gene>
    <name evidence="3" type="ORF">I2494_13295</name>
</gene>
<reference evidence="3 4" key="1">
    <citation type="submission" date="2020-11" db="EMBL/GenBank/DDBJ databases">
        <title>Insectihabitans protaetiae gen. nov. sp. nov. and Insectihabitans allomyrinae sp. nov., isolated from larvae of Protaetia brevitarsis seulensis and Allomyrina dichotoma, respectively.</title>
        <authorList>
            <person name="Lee S.D."/>
            <person name="Byeon Y.-S."/>
            <person name="Kim S.-M."/>
            <person name="Yang H.L."/>
            <person name="Kim I.S."/>
        </authorList>
    </citation>
    <scope>NUCLEOTIDE SEQUENCE [LARGE SCALE GENOMIC DNA]</scope>
    <source>
        <strain evidence="3 4">BWR-B9</strain>
    </source>
</reference>
<keyword evidence="2" id="KW-0677">Repeat</keyword>
<name>A0ABS1ISD2_9GAMM</name>
<evidence type="ECO:0000313" key="4">
    <source>
        <dbReference type="Proteomes" id="UP001296921"/>
    </source>
</evidence>
<evidence type="ECO:0000256" key="2">
    <source>
        <dbReference type="ARBA" id="ARBA00022737"/>
    </source>
</evidence>